<dbReference type="GO" id="GO:0016020">
    <property type="term" value="C:membrane"/>
    <property type="evidence" value="ECO:0007669"/>
    <property type="project" value="InterPro"/>
</dbReference>
<dbReference type="GO" id="GO:0030199">
    <property type="term" value="P:collagen fibril organization"/>
    <property type="evidence" value="ECO:0007669"/>
    <property type="project" value="TreeGrafter"/>
</dbReference>
<dbReference type="PROSITE" id="PS50287">
    <property type="entry name" value="SRCR_2"/>
    <property type="match status" value="1"/>
</dbReference>
<dbReference type="InterPro" id="IPR036772">
    <property type="entry name" value="SRCR-like_dom_sf"/>
</dbReference>
<accession>A0A060YQH7</accession>
<sequence>MMHRIFLICLSSLLLLLFLSSSALSEPRRWSSSSPRSRTARAPVSKVRLAGNFARGLNEGRVEVLHNSTWGTVCDDEVDIKLAKVVCRELGFQTGITWAHSAKYGEGDGKRSRAVAAFLQ</sequence>
<keyword evidence="1" id="KW-1015">Disulfide bond</keyword>
<organism evidence="5 6">
    <name type="scientific">Oncorhynchus mykiss</name>
    <name type="common">Rainbow trout</name>
    <name type="synonym">Salmo gairdneri</name>
    <dbReference type="NCBI Taxonomy" id="8022"/>
    <lineage>
        <taxon>Eukaryota</taxon>
        <taxon>Metazoa</taxon>
        <taxon>Chordata</taxon>
        <taxon>Craniata</taxon>
        <taxon>Vertebrata</taxon>
        <taxon>Euteleostomi</taxon>
        <taxon>Actinopterygii</taxon>
        <taxon>Neopterygii</taxon>
        <taxon>Teleostei</taxon>
        <taxon>Protacanthopterygii</taxon>
        <taxon>Salmoniformes</taxon>
        <taxon>Salmonidae</taxon>
        <taxon>Salmoninae</taxon>
        <taxon>Oncorhynchus</taxon>
    </lineage>
</organism>
<dbReference type="GO" id="GO:0004720">
    <property type="term" value="F:protein-lysine 6-oxidase activity"/>
    <property type="evidence" value="ECO:0007669"/>
    <property type="project" value="TreeGrafter"/>
</dbReference>
<feature type="chain" id="PRO_5001592280" description="SRCR domain-containing protein" evidence="3">
    <location>
        <begin position="26"/>
        <end position="120"/>
    </location>
</feature>
<dbReference type="EMBL" id="FR912173">
    <property type="protein sequence ID" value="CDQ91704.1"/>
    <property type="molecule type" value="Genomic_DNA"/>
</dbReference>
<feature type="domain" description="SRCR" evidence="4">
    <location>
        <begin position="47"/>
        <end position="120"/>
    </location>
</feature>
<comment type="caution">
    <text evidence="2">Lacks conserved residue(s) required for the propagation of feature annotation.</text>
</comment>
<dbReference type="PaxDb" id="8022-A0A060YQH7"/>
<dbReference type="SMART" id="SM00202">
    <property type="entry name" value="SR"/>
    <property type="match status" value="1"/>
</dbReference>
<dbReference type="AlphaFoldDB" id="A0A060YQH7"/>
<dbReference type="Gene3D" id="3.10.250.10">
    <property type="entry name" value="SRCR-like domain"/>
    <property type="match status" value="1"/>
</dbReference>
<reference evidence="5" key="1">
    <citation type="journal article" date="2014" name="Nat. Commun.">
        <title>The rainbow trout genome provides novel insights into evolution after whole-genome duplication in vertebrates.</title>
        <authorList>
            <person name="Berthelot C."/>
            <person name="Brunet F."/>
            <person name="Chalopin D."/>
            <person name="Juanchich A."/>
            <person name="Bernard M."/>
            <person name="Noel B."/>
            <person name="Bento P."/>
            <person name="Da Silva C."/>
            <person name="Labadie K."/>
            <person name="Alberti A."/>
            <person name="Aury J.M."/>
            <person name="Louis A."/>
            <person name="Dehais P."/>
            <person name="Bardou P."/>
            <person name="Montfort J."/>
            <person name="Klopp C."/>
            <person name="Cabau C."/>
            <person name="Gaspin C."/>
            <person name="Thorgaard G.H."/>
            <person name="Boussaha M."/>
            <person name="Quillet E."/>
            <person name="Guyomard R."/>
            <person name="Galiana D."/>
            <person name="Bobe J."/>
            <person name="Volff J.N."/>
            <person name="Genet C."/>
            <person name="Wincker P."/>
            <person name="Jaillon O."/>
            <person name="Roest Crollius H."/>
            <person name="Guiguen Y."/>
        </authorList>
    </citation>
    <scope>NUCLEOTIDE SEQUENCE [LARGE SCALE GENOMIC DNA]</scope>
</reference>
<gene>
    <name evidence="5" type="ORF">GSONMT00059383001</name>
</gene>
<reference evidence="5" key="2">
    <citation type="submission" date="2014-03" db="EMBL/GenBank/DDBJ databases">
        <authorList>
            <person name="Genoscope - CEA"/>
        </authorList>
    </citation>
    <scope>NUCLEOTIDE SEQUENCE</scope>
</reference>
<dbReference type="STRING" id="8022.A0A060YQH7"/>
<dbReference type="PRINTS" id="PR00258">
    <property type="entry name" value="SPERACTRCPTR"/>
</dbReference>
<dbReference type="InterPro" id="IPR001190">
    <property type="entry name" value="SRCR"/>
</dbReference>
<dbReference type="PANTHER" id="PTHR45817">
    <property type="entry name" value="LYSYL OXIDASE-LIKE-RELATED"/>
    <property type="match status" value="1"/>
</dbReference>
<keyword evidence="3" id="KW-0732">Signal</keyword>
<evidence type="ECO:0000256" key="3">
    <source>
        <dbReference type="SAM" id="SignalP"/>
    </source>
</evidence>
<evidence type="ECO:0000256" key="1">
    <source>
        <dbReference type="ARBA" id="ARBA00023157"/>
    </source>
</evidence>
<evidence type="ECO:0000313" key="5">
    <source>
        <dbReference type="EMBL" id="CDQ91704.1"/>
    </source>
</evidence>
<dbReference type="InterPro" id="IPR050912">
    <property type="entry name" value="LOX-like_protein"/>
</dbReference>
<evidence type="ECO:0000313" key="6">
    <source>
        <dbReference type="Proteomes" id="UP000193380"/>
    </source>
</evidence>
<protein>
    <recommendedName>
        <fullName evidence="4">SRCR domain-containing protein</fullName>
    </recommendedName>
</protein>
<dbReference type="Pfam" id="PF00530">
    <property type="entry name" value="SRCR"/>
    <property type="match status" value="1"/>
</dbReference>
<name>A0A060YQH7_ONCMY</name>
<dbReference type="PANTHER" id="PTHR45817:SF5">
    <property type="entry name" value="LYSYL OXIDASE HOMOLOG 4"/>
    <property type="match status" value="1"/>
</dbReference>
<dbReference type="Proteomes" id="UP000193380">
    <property type="component" value="Unassembled WGS sequence"/>
</dbReference>
<evidence type="ECO:0000256" key="2">
    <source>
        <dbReference type="PROSITE-ProRule" id="PRU00196"/>
    </source>
</evidence>
<dbReference type="SUPFAM" id="SSF56487">
    <property type="entry name" value="SRCR-like"/>
    <property type="match status" value="1"/>
</dbReference>
<dbReference type="GO" id="GO:0005615">
    <property type="term" value="C:extracellular space"/>
    <property type="evidence" value="ECO:0007669"/>
    <property type="project" value="TreeGrafter"/>
</dbReference>
<evidence type="ECO:0000259" key="4">
    <source>
        <dbReference type="PROSITE" id="PS50287"/>
    </source>
</evidence>
<feature type="signal peptide" evidence="3">
    <location>
        <begin position="1"/>
        <end position="25"/>
    </location>
</feature>
<proteinExistence type="predicted"/>